<sequence length="160" mass="17795">MLSLTACAMINSTMSSAPTNPPGGPPLIPPLWTEEKDWIVFITFLPRHHPEVLARATEAIGYMLGYAQMTNTRTLALSGDPQGDAYELLFSFSSPKNKAEFLHLLRSSRKTEFEEEEILVPTQREIEAAEPLGRVLPKDVMQEVTIIATDLFAGHNKTIQ</sequence>
<proteinExistence type="predicted"/>
<dbReference type="Proteomes" id="UP000584867">
    <property type="component" value="Unassembled WGS sequence"/>
</dbReference>
<dbReference type="EMBL" id="JACHIO010000007">
    <property type="protein sequence ID" value="MBB5063703.1"/>
    <property type="molecule type" value="Genomic_DNA"/>
</dbReference>
<dbReference type="RefSeq" id="WP_184255074.1">
    <property type="nucleotide sequence ID" value="NZ_JACHIO010000007.1"/>
</dbReference>
<evidence type="ECO:0000313" key="1">
    <source>
        <dbReference type="EMBL" id="MBB5063703.1"/>
    </source>
</evidence>
<comment type="caution">
    <text evidence="1">The sequence shown here is derived from an EMBL/GenBank/DDBJ whole genome shotgun (WGS) entry which is preliminary data.</text>
</comment>
<reference evidence="1 2" key="1">
    <citation type="submission" date="2020-08" db="EMBL/GenBank/DDBJ databases">
        <title>Genomic Encyclopedia of Type Strains, Phase IV (KMG-V): Genome sequencing to study the core and pangenomes of soil and plant-associated prokaryotes.</title>
        <authorList>
            <person name="Whitman W."/>
        </authorList>
    </citation>
    <scope>NUCLEOTIDE SEQUENCE [LARGE SCALE GENOMIC DNA]</scope>
    <source>
        <strain evidence="1 2">X5P3</strain>
    </source>
</reference>
<gene>
    <name evidence="1" type="ORF">HDF15_002048</name>
</gene>
<evidence type="ECO:0000313" key="2">
    <source>
        <dbReference type="Proteomes" id="UP000584867"/>
    </source>
</evidence>
<accession>A0A7W7ZQ23</accession>
<protein>
    <submittedName>
        <fullName evidence="1">Uncharacterized protein</fullName>
    </submittedName>
</protein>
<organism evidence="1 2">
    <name type="scientific">Granulicella mallensis</name>
    <dbReference type="NCBI Taxonomy" id="940614"/>
    <lineage>
        <taxon>Bacteria</taxon>
        <taxon>Pseudomonadati</taxon>
        <taxon>Acidobacteriota</taxon>
        <taxon>Terriglobia</taxon>
        <taxon>Terriglobales</taxon>
        <taxon>Acidobacteriaceae</taxon>
        <taxon>Granulicella</taxon>
    </lineage>
</organism>
<name>A0A7W7ZQ23_9BACT</name>
<dbReference type="AlphaFoldDB" id="A0A7W7ZQ23"/>